<keyword evidence="3" id="KW-1185">Reference proteome</keyword>
<dbReference type="EMBL" id="AGNL01044039">
    <property type="protein sequence ID" value="EJK50309.1"/>
    <property type="molecule type" value="Genomic_DNA"/>
</dbReference>
<protein>
    <recommendedName>
        <fullName evidence="4">OTU domain-containing protein</fullName>
    </recommendedName>
</protein>
<feature type="compositionally biased region" description="Polar residues" evidence="1">
    <location>
        <begin position="1"/>
        <end position="19"/>
    </location>
</feature>
<feature type="region of interest" description="Disordered" evidence="1">
    <location>
        <begin position="1"/>
        <end position="82"/>
    </location>
</feature>
<accession>K0RDF9</accession>
<evidence type="ECO:0000313" key="2">
    <source>
        <dbReference type="EMBL" id="EJK50309.1"/>
    </source>
</evidence>
<gene>
    <name evidence="2" type="ORF">THAOC_30744</name>
</gene>
<evidence type="ECO:0008006" key="4">
    <source>
        <dbReference type="Google" id="ProtNLM"/>
    </source>
</evidence>
<organism evidence="2 3">
    <name type="scientific">Thalassiosira oceanica</name>
    <name type="common">Marine diatom</name>
    <dbReference type="NCBI Taxonomy" id="159749"/>
    <lineage>
        <taxon>Eukaryota</taxon>
        <taxon>Sar</taxon>
        <taxon>Stramenopiles</taxon>
        <taxon>Ochrophyta</taxon>
        <taxon>Bacillariophyta</taxon>
        <taxon>Coscinodiscophyceae</taxon>
        <taxon>Thalassiosirophycidae</taxon>
        <taxon>Thalassiosirales</taxon>
        <taxon>Thalassiosiraceae</taxon>
        <taxon>Thalassiosira</taxon>
    </lineage>
</organism>
<name>K0RDF9_THAOC</name>
<evidence type="ECO:0000313" key="3">
    <source>
        <dbReference type="Proteomes" id="UP000266841"/>
    </source>
</evidence>
<dbReference type="AlphaFoldDB" id="K0RDF9"/>
<evidence type="ECO:0000256" key="1">
    <source>
        <dbReference type="SAM" id="MobiDB-lite"/>
    </source>
</evidence>
<reference evidence="2 3" key="1">
    <citation type="journal article" date="2012" name="Genome Biol.">
        <title>Genome and low-iron response of an oceanic diatom adapted to chronic iron limitation.</title>
        <authorList>
            <person name="Lommer M."/>
            <person name="Specht M."/>
            <person name="Roy A.S."/>
            <person name="Kraemer L."/>
            <person name="Andreson R."/>
            <person name="Gutowska M.A."/>
            <person name="Wolf J."/>
            <person name="Bergner S.V."/>
            <person name="Schilhabel M.B."/>
            <person name="Klostermeier U.C."/>
            <person name="Beiko R.G."/>
            <person name="Rosenstiel P."/>
            <person name="Hippler M."/>
            <person name="Laroche J."/>
        </authorList>
    </citation>
    <scope>NUCLEOTIDE SEQUENCE [LARGE SCALE GENOMIC DNA]</scope>
    <source>
        <strain evidence="2 3">CCMP1005</strain>
    </source>
</reference>
<dbReference type="Proteomes" id="UP000266841">
    <property type="component" value="Unassembled WGS sequence"/>
</dbReference>
<proteinExistence type="predicted"/>
<comment type="caution">
    <text evidence="2">The sequence shown here is derived from an EMBL/GenBank/DDBJ whole genome shotgun (WGS) entry which is preliminary data.</text>
</comment>
<sequence length="154" mass="16688">MCKPATSSTARKRPATSSTARKRASPDSCVDKTASTQTKKRKTSSKSKQSVARASSESDPEVVGVVDRRSSQQSRAPRFASSAECKSLIKERGRLVNVSDDGNCGYHALKAILVSAGALQDSVAIGQLRRMIKKHAQDNMLKFIGRASMERTLF</sequence>